<keyword evidence="4 8" id="KW-1133">Transmembrane helix</keyword>
<dbReference type="PANTHER" id="PTHR12560:SF0">
    <property type="entry name" value="LD18904P"/>
    <property type="match status" value="1"/>
</dbReference>
<dbReference type="Proteomes" id="UP000187455">
    <property type="component" value="Unassembled WGS sequence"/>
</dbReference>
<keyword evidence="11" id="KW-1185">Reference proteome</keyword>
<evidence type="ECO:0000256" key="7">
    <source>
        <dbReference type="SAM" id="MobiDB-lite"/>
    </source>
</evidence>
<dbReference type="GO" id="GO:0016020">
    <property type="term" value="C:membrane"/>
    <property type="evidence" value="ECO:0007669"/>
    <property type="project" value="UniProtKB-SubCell"/>
</dbReference>
<evidence type="ECO:0000256" key="4">
    <source>
        <dbReference type="ARBA" id="ARBA00022989"/>
    </source>
</evidence>
<dbReference type="InterPro" id="IPR016439">
    <property type="entry name" value="Lag1/Lac1-like"/>
</dbReference>
<dbReference type="GO" id="GO:0046513">
    <property type="term" value="P:ceramide biosynthetic process"/>
    <property type="evidence" value="ECO:0007669"/>
    <property type="project" value="InterPro"/>
</dbReference>
<evidence type="ECO:0000256" key="1">
    <source>
        <dbReference type="ARBA" id="ARBA00004141"/>
    </source>
</evidence>
<dbReference type="SMART" id="SM00724">
    <property type="entry name" value="TLC"/>
    <property type="match status" value="1"/>
</dbReference>
<comment type="subcellular location">
    <subcellularLocation>
        <location evidence="1">Membrane</location>
        <topology evidence="1">Multi-pass membrane protein</topology>
    </subcellularLocation>
</comment>
<evidence type="ECO:0000256" key="3">
    <source>
        <dbReference type="ARBA" id="ARBA00022692"/>
    </source>
</evidence>
<accession>A0A1R0H0N0</accession>
<feature type="region of interest" description="Disordered" evidence="7">
    <location>
        <begin position="350"/>
        <end position="369"/>
    </location>
</feature>
<sequence>MASTEKDFTSQIYQKYKLLLDTVFEFPRKVFTVKSSSLSPEKKYFQDNSEIIKVSAAFFCATGCSYILNQGIADSFVRLSYPLPDYPGFYGNGPLDLFLAFQFASIILFLRAFACNHIFYPLSERLKIKKHKLRVRFCDQSWQFLYGLVSFFCGCYILLSNPDYVGFDVFWRTYPIIKLNIHAKLFYVVQIGFWASQMFTLFIEEKRKDFSIMLAHHIVTEFLVLYGYYIHAIYIGILVHATMDAVDIFLPLSKLLKYAGYNKAVNFSFLAMLVTWLFTRHYLLCRIIYNTYVESPLQTEMIYDPASGRYWTNTARIIASVFLSALEILCIIWLYQISIVIRNIFKGKGTSDIRSDDEDSSHKSSKKSD</sequence>
<dbReference type="PROSITE" id="PS50922">
    <property type="entry name" value="TLC"/>
    <property type="match status" value="1"/>
</dbReference>
<feature type="transmembrane region" description="Helical" evidence="8">
    <location>
        <begin position="179"/>
        <end position="203"/>
    </location>
</feature>
<evidence type="ECO:0000256" key="6">
    <source>
        <dbReference type="PROSITE-ProRule" id="PRU00205"/>
    </source>
</evidence>
<name>A0A1R0H0N0_9FUNG</name>
<organism evidence="10 11">
    <name type="scientific">Smittium mucronatum</name>
    <dbReference type="NCBI Taxonomy" id="133383"/>
    <lineage>
        <taxon>Eukaryota</taxon>
        <taxon>Fungi</taxon>
        <taxon>Fungi incertae sedis</taxon>
        <taxon>Zoopagomycota</taxon>
        <taxon>Kickxellomycotina</taxon>
        <taxon>Harpellomycetes</taxon>
        <taxon>Harpellales</taxon>
        <taxon>Legeriomycetaceae</taxon>
        <taxon>Smittium</taxon>
    </lineage>
</organism>
<keyword evidence="10" id="KW-0808">Transferase</keyword>
<dbReference type="InterPro" id="IPR006634">
    <property type="entry name" value="TLC-dom"/>
</dbReference>
<proteinExistence type="inferred from homology"/>
<keyword evidence="5 6" id="KW-0472">Membrane</keyword>
<keyword evidence="3 6" id="KW-0812">Transmembrane</keyword>
<evidence type="ECO:0000256" key="8">
    <source>
        <dbReference type="SAM" id="Phobius"/>
    </source>
</evidence>
<dbReference type="EMBL" id="LSSL01001320">
    <property type="protein sequence ID" value="OLY82689.1"/>
    <property type="molecule type" value="Genomic_DNA"/>
</dbReference>
<evidence type="ECO:0000259" key="9">
    <source>
        <dbReference type="PROSITE" id="PS50922"/>
    </source>
</evidence>
<feature type="transmembrane region" description="Helical" evidence="8">
    <location>
        <begin position="317"/>
        <end position="341"/>
    </location>
</feature>
<dbReference type="STRING" id="133383.A0A1R0H0N0"/>
<evidence type="ECO:0000313" key="11">
    <source>
        <dbReference type="Proteomes" id="UP000187455"/>
    </source>
</evidence>
<feature type="domain" description="TLC" evidence="9">
    <location>
        <begin position="135"/>
        <end position="346"/>
    </location>
</feature>
<evidence type="ECO:0000256" key="5">
    <source>
        <dbReference type="ARBA" id="ARBA00023136"/>
    </source>
</evidence>
<protein>
    <submittedName>
        <fullName evidence="10">Sphingosine N-acyltransferase lag1</fullName>
    </submittedName>
</protein>
<dbReference type="OrthoDB" id="537032at2759"/>
<dbReference type="AlphaFoldDB" id="A0A1R0H0N0"/>
<dbReference type="Pfam" id="PF03798">
    <property type="entry name" value="TRAM_LAG1_CLN8"/>
    <property type="match status" value="1"/>
</dbReference>
<feature type="transmembrane region" description="Helical" evidence="8">
    <location>
        <begin position="97"/>
        <end position="120"/>
    </location>
</feature>
<comment type="caution">
    <text evidence="10">The sequence shown here is derived from an EMBL/GenBank/DDBJ whole genome shotgun (WGS) entry which is preliminary data.</text>
</comment>
<comment type="similarity">
    <text evidence="2">Belongs to the sphingosine N-acyltransferase family.</text>
</comment>
<gene>
    <name evidence="10" type="ORF">AYI68_g3182</name>
</gene>
<reference evidence="10 11" key="1">
    <citation type="journal article" date="2016" name="Mol. Biol. Evol.">
        <title>Genome-Wide Survey of Gut Fungi (Harpellales) Reveals the First Horizontally Transferred Ubiquitin Gene from a Mosquito Host.</title>
        <authorList>
            <person name="Wang Y."/>
            <person name="White M.M."/>
            <person name="Kvist S."/>
            <person name="Moncalvo J.M."/>
        </authorList>
    </citation>
    <scope>NUCLEOTIDE SEQUENCE [LARGE SCALE GENOMIC DNA]</scope>
    <source>
        <strain evidence="10 11">ALG-7-W6</strain>
    </source>
</reference>
<evidence type="ECO:0000256" key="2">
    <source>
        <dbReference type="ARBA" id="ARBA00009808"/>
    </source>
</evidence>
<dbReference type="PANTHER" id="PTHR12560">
    <property type="entry name" value="LONGEVITY ASSURANCE FACTOR 1 LAG1"/>
    <property type="match status" value="1"/>
</dbReference>
<feature type="transmembrane region" description="Helical" evidence="8">
    <location>
        <begin position="51"/>
        <end position="68"/>
    </location>
</feature>
<feature type="transmembrane region" description="Helical" evidence="8">
    <location>
        <begin position="264"/>
        <end position="283"/>
    </location>
</feature>
<keyword evidence="10" id="KW-0012">Acyltransferase</keyword>
<feature type="transmembrane region" description="Helical" evidence="8">
    <location>
        <begin position="141"/>
        <end position="159"/>
    </location>
</feature>
<evidence type="ECO:0000313" key="10">
    <source>
        <dbReference type="EMBL" id="OLY82689.1"/>
    </source>
</evidence>
<dbReference type="GO" id="GO:0050291">
    <property type="term" value="F:sphingosine N-acyltransferase activity"/>
    <property type="evidence" value="ECO:0007669"/>
    <property type="project" value="InterPro"/>
</dbReference>